<accession>A0A7S1QVL7</accession>
<name>A0A7S1QVL7_NEODS</name>
<protein>
    <submittedName>
        <fullName evidence="1">Uncharacterized protein</fullName>
    </submittedName>
</protein>
<sequence length="176" mass="18149">MPYGSPFEDVLVKDGTPSVQLNGEWAVLQSLNGIAGDKIAMVAGAVSPRDDAESMMKTNLTEVMDAVDAPLQQKVCATLRFGDTTQDVELECPSLVVERLEEKIAAVTQGFAGVIGMSKLLGNSDKDVTTAYMLAAADGPDMSGMDPMAAMAAQMGAAAMGGMGGAPQGGAECKQQ</sequence>
<dbReference type="EMBL" id="HBGF01047995">
    <property type="protein sequence ID" value="CAD9149605.1"/>
    <property type="molecule type" value="Transcribed_RNA"/>
</dbReference>
<proteinExistence type="predicted"/>
<evidence type="ECO:0000313" key="1">
    <source>
        <dbReference type="EMBL" id="CAD9149605.1"/>
    </source>
</evidence>
<reference evidence="1" key="1">
    <citation type="submission" date="2021-01" db="EMBL/GenBank/DDBJ databases">
        <authorList>
            <person name="Corre E."/>
            <person name="Pelletier E."/>
            <person name="Niang G."/>
            <person name="Scheremetjew M."/>
            <person name="Finn R."/>
            <person name="Kale V."/>
            <person name="Holt S."/>
            <person name="Cochrane G."/>
            <person name="Meng A."/>
            <person name="Brown T."/>
            <person name="Cohen L."/>
        </authorList>
    </citation>
    <scope>NUCLEOTIDE SEQUENCE</scope>
    <source>
        <strain evidence="1">CCAP 1951/1</strain>
    </source>
</reference>
<gene>
    <name evidence="1" type="ORF">NDES1114_LOCUS32099</name>
</gene>
<organism evidence="1">
    <name type="scientific">Neobodo designis</name>
    <name type="common">Flagellated protozoan</name>
    <name type="synonym">Bodo designis</name>
    <dbReference type="NCBI Taxonomy" id="312471"/>
    <lineage>
        <taxon>Eukaryota</taxon>
        <taxon>Discoba</taxon>
        <taxon>Euglenozoa</taxon>
        <taxon>Kinetoplastea</taxon>
        <taxon>Metakinetoplastina</taxon>
        <taxon>Neobodonida</taxon>
        <taxon>Neobodo</taxon>
    </lineage>
</organism>
<dbReference type="AlphaFoldDB" id="A0A7S1QVL7"/>